<protein>
    <submittedName>
        <fullName evidence="1">Uncharacterized protein</fullName>
    </submittedName>
</protein>
<name>A0A285NAM4_9AQUI</name>
<dbReference type="EMBL" id="OBEI01000002">
    <property type="protein sequence ID" value="SNZ06522.1"/>
    <property type="molecule type" value="Genomic_DNA"/>
</dbReference>
<organism evidence="1 2">
    <name type="scientific">Persephonella hydrogeniphila</name>
    <dbReference type="NCBI Taxonomy" id="198703"/>
    <lineage>
        <taxon>Bacteria</taxon>
        <taxon>Pseudomonadati</taxon>
        <taxon>Aquificota</taxon>
        <taxon>Aquificia</taxon>
        <taxon>Aquificales</taxon>
        <taxon>Hydrogenothermaceae</taxon>
        <taxon>Persephonella</taxon>
    </lineage>
</organism>
<evidence type="ECO:0000313" key="1">
    <source>
        <dbReference type="EMBL" id="SNZ06522.1"/>
    </source>
</evidence>
<evidence type="ECO:0000313" key="2">
    <source>
        <dbReference type="Proteomes" id="UP000219036"/>
    </source>
</evidence>
<dbReference type="OrthoDB" id="14883at2"/>
<dbReference type="RefSeq" id="WP_096999888.1">
    <property type="nucleotide sequence ID" value="NZ_OBEI01000002.1"/>
</dbReference>
<gene>
    <name evidence="1" type="ORF">SAMN06265182_0706</name>
</gene>
<dbReference type="Proteomes" id="UP000219036">
    <property type="component" value="Unassembled WGS sequence"/>
</dbReference>
<sequence length="89" mass="10076">MVIIHNIDDSFISFEIPSIRSIPIASAVLSKLKEELYVDWEFILEELNETVEGGIGKKKINVMVMKDQNRDKIVIVSVDEFDLVAVIPS</sequence>
<proteinExistence type="predicted"/>
<keyword evidence="2" id="KW-1185">Reference proteome</keyword>
<dbReference type="AlphaFoldDB" id="A0A285NAM4"/>
<accession>A0A285NAM4</accession>
<reference evidence="2" key="1">
    <citation type="submission" date="2017-09" db="EMBL/GenBank/DDBJ databases">
        <authorList>
            <person name="Varghese N."/>
            <person name="Submissions S."/>
        </authorList>
    </citation>
    <scope>NUCLEOTIDE SEQUENCE [LARGE SCALE GENOMIC DNA]</scope>
    <source>
        <strain evidence="2">DSM 15103</strain>
    </source>
</reference>